<dbReference type="Pfam" id="PF03184">
    <property type="entry name" value="DDE_1"/>
    <property type="match status" value="1"/>
</dbReference>
<feature type="region of interest" description="Disordered" evidence="1">
    <location>
        <begin position="150"/>
        <end position="169"/>
    </location>
</feature>
<keyword evidence="2" id="KW-0812">Transmembrane</keyword>
<organism evidence="4 5">
    <name type="scientific">Trichonephila inaurata madagascariensis</name>
    <dbReference type="NCBI Taxonomy" id="2747483"/>
    <lineage>
        <taxon>Eukaryota</taxon>
        <taxon>Metazoa</taxon>
        <taxon>Ecdysozoa</taxon>
        <taxon>Arthropoda</taxon>
        <taxon>Chelicerata</taxon>
        <taxon>Arachnida</taxon>
        <taxon>Araneae</taxon>
        <taxon>Araneomorphae</taxon>
        <taxon>Entelegynae</taxon>
        <taxon>Araneoidea</taxon>
        <taxon>Nephilidae</taxon>
        <taxon>Trichonephila</taxon>
        <taxon>Trichonephila inaurata</taxon>
    </lineage>
</organism>
<evidence type="ECO:0000313" key="4">
    <source>
        <dbReference type="EMBL" id="GFS38620.1"/>
    </source>
</evidence>
<dbReference type="InterPro" id="IPR050863">
    <property type="entry name" value="CenT-Element_Derived"/>
</dbReference>
<dbReference type="EMBL" id="BMAV01025116">
    <property type="protein sequence ID" value="GFS38620.1"/>
    <property type="molecule type" value="Genomic_DNA"/>
</dbReference>
<dbReference type="PANTHER" id="PTHR19303">
    <property type="entry name" value="TRANSPOSON"/>
    <property type="match status" value="1"/>
</dbReference>
<protein>
    <submittedName>
        <fullName evidence="4">Jerky-like protein</fullName>
    </submittedName>
</protein>
<dbReference type="Proteomes" id="UP000886998">
    <property type="component" value="Unassembled WGS sequence"/>
</dbReference>
<dbReference type="GO" id="GO:0005634">
    <property type="term" value="C:nucleus"/>
    <property type="evidence" value="ECO:0007669"/>
    <property type="project" value="TreeGrafter"/>
</dbReference>
<accession>A0A8X6J5X7</accession>
<feature type="domain" description="DDE-1" evidence="3">
    <location>
        <begin position="225"/>
        <end position="277"/>
    </location>
</feature>
<proteinExistence type="predicted"/>
<evidence type="ECO:0000313" key="5">
    <source>
        <dbReference type="Proteomes" id="UP000886998"/>
    </source>
</evidence>
<dbReference type="GO" id="GO:0003677">
    <property type="term" value="F:DNA binding"/>
    <property type="evidence" value="ECO:0007669"/>
    <property type="project" value="TreeGrafter"/>
</dbReference>
<keyword evidence="2" id="KW-1133">Transmembrane helix</keyword>
<dbReference type="OrthoDB" id="125347at2759"/>
<reference evidence="4" key="1">
    <citation type="submission" date="2020-08" db="EMBL/GenBank/DDBJ databases">
        <title>Multicomponent nature underlies the extraordinary mechanical properties of spider dragline silk.</title>
        <authorList>
            <person name="Kono N."/>
            <person name="Nakamura H."/>
            <person name="Mori M."/>
            <person name="Yoshida Y."/>
            <person name="Ohtoshi R."/>
            <person name="Malay A.D."/>
            <person name="Moran D.A.P."/>
            <person name="Tomita M."/>
            <person name="Numata K."/>
            <person name="Arakawa K."/>
        </authorList>
    </citation>
    <scope>NUCLEOTIDE SEQUENCE</scope>
</reference>
<comment type="caution">
    <text evidence="4">The sequence shown here is derived from an EMBL/GenBank/DDBJ whole genome shotgun (WGS) entry which is preliminary data.</text>
</comment>
<keyword evidence="2" id="KW-0472">Membrane</keyword>
<dbReference type="InterPro" id="IPR004875">
    <property type="entry name" value="DDE_SF_endonuclease_dom"/>
</dbReference>
<gene>
    <name evidence="4" type="primary">NCL1_26437</name>
    <name evidence="4" type="ORF">TNIN_269381</name>
</gene>
<feature type="transmembrane region" description="Helical" evidence="2">
    <location>
        <begin position="40"/>
        <end position="58"/>
    </location>
</feature>
<dbReference type="PANTHER" id="PTHR19303:SF73">
    <property type="entry name" value="PROTEIN PDC2"/>
    <property type="match status" value="1"/>
</dbReference>
<feature type="transmembrane region" description="Helical" evidence="2">
    <location>
        <begin position="78"/>
        <end position="99"/>
    </location>
</feature>
<evidence type="ECO:0000256" key="2">
    <source>
        <dbReference type="SAM" id="Phobius"/>
    </source>
</evidence>
<evidence type="ECO:0000256" key="1">
    <source>
        <dbReference type="SAM" id="MobiDB-lite"/>
    </source>
</evidence>
<keyword evidence="5" id="KW-1185">Reference proteome</keyword>
<evidence type="ECO:0000259" key="3">
    <source>
        <dbReference type="Pfam" id="PF03184"/>
    </source>
</evidence>
<name>A0A8X6J5X7_9ARAC</name>
<dbReference type="AlphaFoldDB" id="A0A8X6J5X7"/>
<sequence>MRSLLIAFRKGIESMQYPELDQALRMYKAIQNLIAEMDEGMSFLMFTSTIFNAIPMYFGITKLLQPRDFTMDSETLSVWSLFIASYGAFIAMAVSGSLVGEANAKVVDQFKEMTSNRDESITENGNIFSADDICSCIQKVWLENVKEGEKGKTKTGEEGIEGESLSGDKNSSHKFKETFLKSVEEDYSRDDAYNIDETGVNWKTLPRKSLASKREPTAPGFKVNKERVTAMVYANASETHSLPLLVIGKSKKPRCFKNVSCLLTLYKVQKSVGMNYTFFSE</sequence>